<accession>A0A9P6Y690</accession>
<name>A0A9P6Y690_RHIOR</name>
<protein>
    <submittedName>
        <fullName evidence="1">Uncharacterized protein</fullName>
    </submittedName>
</protein>
<gene>
    <name evidence="1" type="ORF">G6F51_008731</name>
</gene>
<sequence length="135" mass="15457">MNQFSSIDVNPKDFSRLLAARFYLQIMRSQFEYGLAINTFTSAQIIQLENAQKHCLRTIFGGSSRSLVNIMLHLVKLPTMKERISILQTQFLLRSLYLSDSTLLSHLLPYIKQHFGVDSDGTNFQKQCYGSVVYG</sequence>
<evidence type="ECO:0000313" key="1">
    <source>
        <dbReference type="EMBL" id="KAG1540090.1"/>
    </source>
</evidence>
<dbReference type="AlphaFoldDB" id="A0A9P6Y690"/>
<reference evidence="1" key="1">
    <citation type="journal article" date="2020" name="Microb. Genom.">
        <title>Genetic diversity of clinical and environmental Mucorales isolates obtained from an investigation of mucormycosis cases among solid organ transplant recipients.</title>
        <authorList>
            <person name="Nguyen M.H."/>
            <person name="Kaul D."/>
            <person name="Muto C."/>
            <person name="Cheng S.J."/>
            <person name="Richter R.A."/>
            <person name="Bruno V.M."/>
            <person name="Liu G."/>
            <person name="Beyhan S."/>
            <person name="Sundermann A.J."/>
            <person name="Mounaud S."/>
            <person name="Pasculle A.W."/>
            <person name="Nierman W.C."/>
            <person name="Driscoll E."/>
            <person name="Cumbie R."/>
            <person name="Clancy C.J."/>
            <person name="Dupont C.L."/>
        </authorList>
    </citation>
    <scope>NUCLEOTIDE SEQUENCE</scope>
    <source>
        <strain evidence="1">GL16</strain>
    </source>
</reference>
<organism evidence="1 2">
    <name type="scientific">Rhizopus oryzae</name>
    <name type="common">Mucormycosis agent</name>
    <name type="synonym">Rhizopus arrhizus var. delemar</name>
    <dbReference type="NCBI Taxonomy" id="64495"/>
    <lineage>
        <taxon>Eukaryota</taxon>
        <taxon>Fungi</taxon>
        <taxon>Fungi incertae sedis</taxon>
        <taxon>Mucoromycota</taxon>
        <taxon>Mucoromycotina</taxon>
        <taxon>Mucoromycetes</taxon>
        <taxon>Mucorales</taxon>
        <taxon>Mucorineae</taxon>
        <taxon>Rhizopodaceae</taxon>
        <taxon>Rhizopus</taxon>
    </lineage>
</organism>
<comment type="caution">
    <text evidence="1">The sequence shown here is derived from an EMBL/GenBank/DDBJ whole genome shotgun (WGS) entry which is preliminary data.</text>
</comment>
<dbReference type="EMBL" id="JAANIT010001480">
    <property type="protein sequence ID" value="KAG1540090.1"/>
    <property type="molecule type" value="Genomic_DNA"/>
</dbReference>
<dbReference type="Proteomes" id="UP000717996">
    <property type="component" value="Unassembled WGS sequence"/>
</dbReference>
<dbReference type="OrthoDB" id="2205694at2759"/>
<evidence type="ECO:0000313" key="2">
    <source>
        <dbReference type="Proteomes" id="UP000717996"/>
    </source>
</evidence>
<proteinExistence type="predicted"/>